<evidence type="ECO:0000313" key="16">
    <source>
        <dbReference type="Proteomes" id="UP000178129"/>
    </source>
</evidence>
<dbReference type="EMBL" id="FJUW01000002">
    <property type="protein sequence ID" value="CZS89074.1"/>
    <property type="molecule type" value="Genomic_DNA"/>
</dbReference>
<dbReference type="PANTHER" id="PTHR12117">
    <property type="entry name" value="HISTONE ACETYLTRANSFERASE COMPLEX"/>
    <property type="match status" value="1"/>
</dbReference>
<dbReference type="FunCoup" id="A0A1E1JXV4">
    <property type="interactions" value="383"/>
</dbReference>
<evidence type="ECO:0000256" key="5">
    <source>
        <dbReference type="ARBA" id="ARBA00022896"/>
    </source>
</evidence>
<evidence type="ECO:0000256" key="10">
    <source>
        <dbReference type="ARBA" id="ARBA00047444"/>
    </source>
</evidence>
<sequence length="681" mass="76519">MKRKADTQLNDQNGKGILKKRAKTVLAEEDVHKSFRKGLFAKDVLGEYTKGYAESEPYKHSVINSLINDELLRSVRDEIKENVQFAPKETDIYKIHQSGDLANLDGLDDGALEKLPSLLRLRDAMYSSKFRKYVSTITGSGELSGRKTDMAINVYTPGCHLLCHDDVIGSRRISYILYLTDPDIPWKEEWGGALRLFPTTTHEDDGVKTITPTPDTTKSIPPAWNQLSFFAVQPGLSFHDVEEVYHAENEEQLKKDGGRIRMAISGWFHIPQIGEEGYIEGEEEKWGKNSSLKQLQGNPDRYDSPKPQPIIVEVPAEPTTEKELTEFDLDFLLKYMAPTYLTPDTLEDMAESFMDASTVTLDGLLSNKFSARVREYIEAQEASPLPTSSAEIEKGSWKVAKPPHKHRFLYMQPFNSSDVDKASLDDPIKELTEIFLPSRHFRLWLEIATKCNVQNYDILARRFRRGLDYALATSHDGEPRLEVSLGLTPTPGWGVDEEEMDSQDTEDGEDEENSEGNEKGDGPEAKIQANGSKPKQNGEAKANGKITDQTPKEDVEEEGDEGDDEGDDVGGHEVYMAADDDEDENEDAAVYKTSDESQDDNVLFTMPASWNKMSIVLRDSGVLKFVKYVSKNAKGDRWDVNASFGVKIEDIEGEEEMVPLEESDEEETFKGFPDSDDSDSD</sequence>
<feature type="compositionally biased region" description="Acidic residues" evidence="13">
    <location>
        <begin position="654"/>
        <end position="667"/>
    </location>
</feature>
<evidence type="ECO:0000256" key="7">
    <source>
        <dbReference type="ARBA" id="ARBA00023002"/>
    </source>
</evidence>
<dbReference type="InterPro" id="IPR019601">
    <property type="entry name" value="Oxoglutarate/Fe-dep_Oase_C"/>
</dbReference>
<organism evidence="15 16">
    <name type="scientific">Rhynchosporium graminicola</name>
    <dbReference type="NCBI Taxonomy" id="2792576"/>
    <lineage>
        <taxon>Eukaryota</taxon>
        <taxon>Fungi</taxon>
        <taxon>Dikarya</taxon>
        <taxon>Ascomycota</taxon>
        <taxon>Pezizomycotina</taxon>
        <taxon>Leotiomycetes</taxon>
        <taxon>Helotiales</taxon>
        <taxon>Ploettnerulaceae</taxon>
        <taxon>Rhynchosporium</taxon>
    </lineage>
</organism>
<keyword evidence="4" id="KW-0479">Metal-binding</keyword>
<dbReference type="PROSITE" id="PS51471">
    <property type="entry name" value="FE2OG_OXY"/>
    <property type="match status" value="1"/>
</dbReference>
<feature type="region of interest" description="Disordered" evidence="13">
    <location>
        <begin position="289"/>
        <end position="308"/>
    </location>
</feature>
<name>A0A1E1JXV4_9HELO</name>
<evidence type="ECO:0000256" key="11">
    <source>
        <dbReference type="ARBA" id="ARBA00051966"/>
    </source>
</evidence>
<feature type="compositionally biased region" description="Acidic residues" evidence="13">
    <location>
        <begin position="495"/>
        <end position="515"/>
    </location>
</feature>
<dbReference type="SMART" id="SM00702">
    <property type="entry name" value="P4Hc"/>
    <property type="match status" value="1"/>
</dbReference>
<feature type="domain" description="Fe2OG dioxygenase" evidence="14">
    <location>
        <begin position="146"/>
        <end position="270"/>
    </location>
</feature>
<reference evidence="16" key="1">
    <citation type="submission" date="2016-03" db="EMBL/GenBank/DDBJ databases">
        <authorList>
            <person name="Ploux O."/>
        </authorList>
    </citation>
    <scope>NUCLEOTIDE SEQUENCE [LARGE SCALE GENOMIC DNA]</scope>
    <source>
        <strain evidence="16">UK7</strain>
    </source>
</reference>
<dbReference type="Pfam" id="PF10637">
    <property type="entry name" value="Ofd1_CTDD"/>
    <property type="match status" value="1"/>
</dbReference>
<evidence type="ECO:0000259" key="14">
    <source>
        <dbReference type="PROSITE" id="PS51471"/>
    </source>
</evidence>
<dbReference type="InterPro" id="IPR006620">
    <property type="entry name" value="Pro_4_hyd_alph"/>
</dbReference>
<dbReference type="GO" id="GO:0005506">
    <property type="term" value="F:iron ion binding"/>
    <property type="evidence" value="ECO:0007669"/>
    <property type="project" value="InterPro"/>
</dbReference>
<evidence type="ECO:0000256" key="9">
    <source>
        <dbReference type="ARBA" id="ARBA00023242"/>
    </source>
</evidence>
<evidence type="ECO:0000256" key="4">
    <source>
        <dbReference type="ARBA" id="ARBA00022723"/>
    </source>
</evidence>
<dbReference type="GO" id="GO:0031543">
    <property type="term" value="F:peptidyl-proline dioxygenase activity"/>
    <property type="evidence" value="ECO:0007669"/>
    <property type="project" value="UniProtKB-ARBA"/>
</dbReference>
<evidence type="ECO:0000256" key="8">
    <source>
        <dbReference type="ARBA" id="ARBA00023004"/>
    </source>
</evidence>
<dbReference type="GO" id="GO:0005737">
    <property type="term" value="C:cytoplasm"/>
    <property type="evidence" value="ECO:0007669"/>
    <property type="project" value="TreeGrafter"/>
</dbReference>
<comment type="cofactor">
    <cofactor evidence="1">
        <name>L-ascorbate</name>
        <dbReference type="ChEBI" id="CHEBI:38290"/>
    </cofactor>
</comment>
<evidence type="ECO:0000313" key="15">
    <source>
        <dbReference type="EMBL" id="CZS89074.1"/>
    </source>
</evidence>
<comment type="catalytic activity">
    <reaction evidence="11">
        <text>[ribosomal protein uS12]-(3S)-3-hydroxy-L-proline + 2-oxoglutarate + O2 = [ribosomal protein uS12]-(3S)-3,4-dihydroxy-L-proline + succinate + CO2</text>
        <dbReference type="Rhea" id="RHEA:54160"/>
        <dbReference type="Rhea" id="RHEA-COMP:13817"/>
        <dbReference type="Rhea" id="RHEA-COMP:13818"/>
        <dbReference type="ChEBI" id="CHEBI:15379"/>
        <dbReference type="ChEBI" id="CHEBI:16526"/>
        <dbReference type="ChEBI" id="CHEBI:16810"/>
        <dbReference type="ChEBI" id="CHEBI:30031"/>
        <dbReference type="ChEBI" id="CHEBI:85428"/>
        <dbReference type="ChEBI" id="CHEBI:138052"/>
    </reaction>
</comment>
<dbReference type="PANTHER" id="PTHR12117:SF0">
    <property type="entry name" value="PROLYL 3-HYDROXYLASE OGFOD1"/>
    <property type="match status" value="1"/>
</dbReference>
<gene>
    <name evidence="15" type="ORF">RCO7_04675</name>
</gene>
<dbReference type="FunFam" id="2.60.120.620:FF:000014">
    <property type="entry name" value="Prolyl 3,4-dihydroxylase TPA1"/>
    <property type="match status" value="1"/>
</dbReference>
<dbReference type="InterPro" id="IPR051842">
    <property type="entry name" value="uS12_prolyl_hydroxylase"/>
</dbReference>
<comment type="similarity">
    <text evidence="3">Belongs to the TPA1 family.</text>
</comment>
<dbReference type="Gene3D" id="2.60.120.620">
    <property type="entry name" value="q2cbj1_9rhob like domain"/>
    <property type="match status" value="2"/>
</dbReference>
<comment type="caution">
    <text evidence="15">The sequence shown here is derived from an EMBL/GenBank/DDBJ whole genome shotgun (WGS) entry which is preliminary data.</text>
</comment>
<evidence type="ECO:0000256" key="6">
    <source>
        <dbReference type="ARBA" id="ARBA00022964"/>
    </source>
</evidence>
<feature type="compositionally biased region" description="Acidic residues" evidence="13">
    <location>
        <begin position="578"/>
        <end position="587"/>
    </location>
</feature>
<evidence type="ECO:0000256" key="1">
    <source>
        <dbReference type="ARBA" id="ARBA00001961"/>
    </source>
</evidence>
<dbReference type="GO" id="GO:0009896">
    <property type="term" value="P:positive regulation of catabolic process"/>
    <property type="evidence" value="ECO:0007669"/>
    <property type="project" value="UniProtKB-ARBA"/>
</dbReference>
<dbReference type="InterPro" id="IPR005123">
    <property type="entry name" value="Oxoglu/Fe-dep_dioxygenase_dom"/>
</dbReference>
<proteinExistence type="inferred from homology"/>
<dbReference type="GO" id="GO:0010604">
    <property type="term" value="P:positive regulation of macromolecule metabolic process"/>
    <property type="evidence" value="ECO:0007669"/>
    <property type="project" value="UniProtKB-ARBA"/>
</dbReference>
<accession>A0A1E1JXV4</accession>
<keyword evidence="8" id="KW-0408">Iron</keyword>
<dbReference type="GO" id="GO:0005634">
    <property type="term" value="C:nucleus"/>
    <property type="evidence" value="ECO:0007669"/>
    <property type="project" value="UniProtKB-SubCell"/>
</dbReference>
<dbReference type="InterPro" id="IPR039558">
    <property type="entry name" value="TPA1/OFD1_N"/>
</dbReference>
<keyword evidence="16" id="KW-1185">Reference proteome</keyword>
<evidence type="ECO:0000256" key="3">
    <source>
        <dbReference type="ARBA" id="ARBA00007443"/>
    </source>
</evidence>
<dbReference type="Proteomes" id="UP000178129">
    <property type="component" value="Unassembled WGS sequence"/>
</dbReference>
<comment type="catalytic activity">
    <reaction evidence="10">
        <text>[ribosomal protein uS12]-L-proline + 2-oxoglutarate + O2 = [ribosomal protein uS12]-(3S)-3-hydroxy-L-proline + succinate + CO2</text>
        <dbReference type="Rhea" id="RHEA:54156"/>
        <dbReference type="Rhea" id="RHEA-COMP:13816"/>
        <dbReference type="Rhea" id="RHEA-COMP:13818"/>
        <dbReference type="ChEBI" id="CHEBI:15379"/>
        <dbReference type="ChEBI" id="CHEBI:16526"/>
        <dbReference type="ChEBI" id="CHEBI:16810"/>
        <dbReference type="ChEBI" id="CHEBI:30031"/>
        <dbReference type="ChEBI" id="CHEBI:50342"/>
        <dbReference type="ChEBI" id="CHEBI:85428"/>
    </reaction>
</comment>
<keyword evidence="5" id="KW-0847">Vitamin C</keyword>
<dbReference type="STRING" id="914237.A0A1E1JXV4"/>
<comment type="subcellular location">
    <subcellularLocation>
        <location evidence="2">Nucleus</location>
    </subcellularLocation>
</comment>
<evidence type="ECO:0000256" key="12">
    <source>
        <dbReference type="ARBA" id="ARBA00081607"/>
    </source>
</evidence>
<dbReference type="GO" id="GO:0031418">
    <property type="term" value="F:L-ascorbic acid binding"/>
    <property type="evidence" value="ECO:0007669"/>
    <property type="project" value="UniProtKB-KW"/>
</dbReference>
<keyword evidence="6" id="KW-0223">Dioxygenase</keyword>
<feature type="region of interest" description="Disordered" evidence="13">
    <location>
        <begin position="654"/>
        <end position="681"/>
    </location>
</feature>
<dbReference type="AlphaFoldDB" id="A0A1E1JXV4"/>
<evidence type="ECO:0000256" key="2">
    <source>
        <dbReference type="ARBA" id="ARBA00004123"/>
    </source>
</evidence>
<evidence type="ECO:0000256" key="13">
    <source>
        <dbReference type="SAM" id="MobiDB-lite"/>
    </source>
</evidence>
<dbReference type="Pfam" id="PF13661">
    <property type="entry name" value="2OG-FeII_Oxy_4"/>
    <property type="match status" value="1"/>
</dbReference>
<dbReference type="InParanoid" id="A0A1E1JXV4"/>
<dbReference type="GO" id="GO:0006449">
    <property type="term" value="P:regulation of translational termination"/>
    <property type="evidence" value="ECO:0007669"/>
    <property type="project" value="TreeGrafter"/>
</dbReference>
<keyword evidence="7" id="KW-0560">Oxidoreductase</keyword>
<protein>
    <recommendedName>
        <fullName evidence="12">uS12 prolyl 3,4-dihydroxylase</fullName>
    </recommendedName>
</protein>
<feature type="compositionally biased region" description="Acidic residues" evidence="13">
    <location>
        <begin position="554"/>
        <end position="568"/>
    </location>
</feature>
<keyword evidence="9" id="KW-0539">Nucleus</keyword>
<feature type="region of interest" description="Disordered" evidence="13">
    <location>
        <begin position="481"/>
        <end position="597"/>
    </location>
</feature>